<feature type="compositionally biased region" description="Basic and acidic residues" evidence="1">
    <location>
        <begin position="418"/>
        <end position="429"/>
    </location>
</feature>
<feature type="region of interest" description="Disordered" evidence="1">
    <location>
        <begin position="332"/>
        <end position="378"/>
    </location>
</feature>
<reference evidence="2 3" key="1">
    <citation type="journal article" date="2013" name="Genome Announc.">
        <title>Complete genome sequence of Myxococcus stipitatus strain DSM 14675, a fruiting myxobacterium.</title>
        <authorList>
            <person name="Huntley S."/>
            <person name="Kneip S."/>
            <person name="Treuner-Lange A."/>
            <person name="Sogaard-Andersen L."/>
        </authorList>
    </citation>
    <scope>NUCLEOTIDE SEQUENCE [LARGE SCALE GENOMIC DNA]</scope>
    <source>
        <strain evidence="3">DSM 14675 / JCM 12634 / Mx s8</strain>
    </source>
</reference>
<dbReference type="Pfam" id="PF13289">
    <property type="entry name" value="SIR2_2"/>
    <property type="match status" value="1"/>
</dbReference>
<dbReference type="KEGG" id="msd:MYSTI_05971"/>
<dbReference type="HOGENOM" id="CLU_455486_0_0_7"/>
<proteinExistence type="predicted"/>
<dbReference type="AlphaFoldDB" id="L7ULB1"/>
<sequence>MSAEALERLGSLDALVHTLSSCRRKIAFLVGSPLSMPDTPGAPGVPGTAEMVRLARKAAGPSAEPKFDSALADAAGPQQYQLAMKFLREWRDQETVNTVIREAVLQARLSAPPSPRGDLQQLENDLPGWYLPAATRDLAKLVVSCPERFGPILTTNFDPLLSIAIRQAGGRVSQVVLHADGRLDPVRPEPDVQSLVYLHGYWRQSDTLHTPIQLTQRRPNLDASLQALLREYTLVVVGYGGWDDIIAQTLEKCGYDTQAQVDVVWTFYESDAEKIHGQNKSLFARIGSIAGRGWFRAYGGINCHTLFKAIHAAITPGIAAPATASAPVIHAEMTRSSPPPPAKERSPTASTTPEPRVHEPRPSMELAPTTPSQAKHPSRMRRFVGILLLGTAGYMGLRAFESASHRPEPTATPPPASERGRPLRERDSRGSNPTPQPVPDTQQPGGTLAPPRAVPTSGTLGVPSHPTTLEALRSQNQVKPLPRTHKAQPALEMPEGRYGFVAVEATHLLDSAEVAATPVAEAFEIHRLRGGTFILVGYVQAASRKAFEQGRAMNIVLAPRSDSERRLLVDIPFHRIVSLGLRSDDDRRVLFVSLSDEAR</sequence>
<dbReference type="OrthoDB" id="5509947at2"/>
<protein>
    <submittedName>
        <fullName evidence="2">Uncharacterized protein</fullName>
    </submittedName>
</protein>
<gene>
    <name evidence="2" type="ordered locus">MYSTI_05971</name>
</gene>
<dbReference type="EMBL" id="CP004025">
    <property type="protein sequence ID" value="AGC47244.1"/>
    <property type="molecule type" value="Genomic_DNA"/>
</dbReference>
<evidence type="ECO:0000256" key="1">
    <source>
        <dbReference type="SAM" id="MobiDB-lite"/>
    </source>
</evidence>
<keyword evidence="3" id="KW-1185">Reference proteome</keyword>
<evidence type="ECO:0000313" key="2">
    <source>
        <dbReference type="EMBL" id="AGC47244.1"/>
    </source>
</evidence>
<dbReference type="eggNOG" id="COG1672">
    <property type="taxonomic scope" value="Bacteria"/>
</dbReference>
<dbReference type="PATRIC" id="fig|1278073.3.peg.6052"/>
<evidence type="ECO:0000313" key="3">
    <source>
        <dbReference type="Proteomes" id="UP000011131"/>
    </source>
</evidence>
<accession>L7ULB1</accession>
<dbReference type="Proteomes" id="UP000011131">
    <property type="component" value="Chromosome"/>
</dbReference>
<organism evidence="2 3">
    <name type="scientific">Myxococcus stipitatus (strain DSM 14675 / JCM 12634 / Mx s8)</name>
    <dbReference type="NCBI Taxonomy" id="1278073"/>
    <lineage>
        <taxon>Bacteria</taxon>
        <taxon>Pseudomonadati</taxon>
        <taxon>Myxococcota</taxon>
        <taxon>Myxococcia</taxon>
        <taxon>Myxococcales</taxon>
        <taxon>Cystobacterineae</taxon>
        <taxon>Myxococcaceae</taxon>
        <taxon>Myxococcus</taxon>
    </lineage>
</organism>
<dbReference type="STRING" id="1278073.MYSTI_05971"/>
<feature type="region of interest" description="Disordered" evidence="1">
    <location>
        <begin position="403"/>
        <end position="466"/>
    </location>
</feature>
<name>L7ULB1_MYXSD</name>